<sequence>MSFVVPQHLPCEQTGCDDETYIDEAYSALHALYRYRPGPTVGKPAFSQDTIAVTETVRIG</sequence>
<organism evidence="1 2">
    <name type="scientific">Novosphingobium barchaimii LL02</name>
    <dbReference type="NCBI Taxonomy" id="1114963"/>
    <lineage>
        <taxon>Bacteria</taxon>
        <taxon>Pseudomonadati</taxon>
        <taxon>Pseudomonadota</taxon>
        <taxon>Alphaproteobacteria</taxon>
        <taxon>Sphingomonadales</taxon>
        <taxon>Sphingomonadaceae</taxon>
        <taxon>Novosphingobium</taxon>
    </lineage>
</organism>
<reference evidence="1 2" key="1">
    <citation type="journal article" date="2015" name="G3 (Bethesda)">
        <title>Insights into Ongoing Evolution of the Hexachlorocyclohexane Catabolic Pathway from Comparative Genomics of Ten Sphingomonadaceae Strains.</title>
        <authorList>
            <person name="Pearce S.L."/>
            <person name="Oakeshott J.G."/>
            <person name="Pandey G."/>
        </authorList>
    </citation>
    <scope>NUCLEOTIDE SEQUENCE [LARGE SCALE GENOMIC DNA]</scope>
    <source>
        <strain evidence="1 2">LL02</strain>
    </source>
</reference>
<dbReference type="Proteomes" id="UP000052268">
    <property type="component" value="Unassembled WGS sequence"/>
</dbReference>
<evidence type="ECO:0000313" key="2">
    <source>
        <dbReference type="Proteomes" id="UP000052268"/>
    </source>
</evidence>
<dbReference type="AlphaFoldDB" id="A0A0J7XYQ0"/>
<dbReference type="EMBL" id="JACU01000004">
    <property type="protein sequence ID" value="KMS56669.1"/>
    <property type="molecule type" value="Genomic_DNA"/>
</dbReference>
<comment type="caution">
    <text evidence="1">The sequence shown here is derived from an EMBL/GenBank/DDBJ whole genome shotgun (WGS) entry which is preliminary data.</text>
</comment>
<accession>A0A0J7XYQ0</accession>
<proteinExistence type="predicted"/>
<gene>
    <name evidence="1" type="ORF">V474_15685</name>
</gene>
<protein>
    <submittedName>
        <fullName evidence="1">Uncharacterized protein</fullName>
    </submittedName>
</protein>
<evidence type="ECO:0000313" key="1">
    <source>
        <dbReference type="EMBL" id="KMS56669.1"/>
    </source>
</evidence>
<dbReference type="PATRIC" id="fig|1114963.3.peg.1965"/>
<keyword evidence="2" id="KW-1185">Reference proteome</keyword>
<name>A0A0J7XYQ0_9SPHN</name>